<keyword evidence="2" id="KW-1185">Reference proteome</keyword>
<evidence type="ECO:0000313" key="2">
    <source>
        <dbReference type="Proteomes" id="UP000319160"/>
    </source>
</evidence>
<dbReference type="EMBL" id="VFLP01000015">
    <property type="protein sequence ID" value="TRX95587.1"/>
    <property type="molecule type" value="Genomic_DNA"/>
</dbReference>
<gene>
    <name evidence="1" type="ORF">FHL15_003545</name>
</gene>
<accession>A0A553I5V5</accession>
<protein>
    <recommendedName>
        <fullName evidence="3">Serine protease</fullName>
    </recommendedName>
</protein>
<proteinExistence type="predicted"/>
<evidence type="ECO:0000313" key="1">
    <source>
        <dbReference type="EMBL" id="TRX95587.1"/>
    </source>
</evidence>
<evidence type="ECO:0008006" key="3">
    <source>
        <dbReference type="Google" id="ProtNLM"/>
    </source>
</evidence>
<dbReference type="Proteomes" id="UP000319160">
    <property type="component" value="Unassembled WGS sequence"/>
</dbReference>
<comment type="caution">
    <text evidence="1">The sequence shown here is derived from an EMBL/GenBank/DDBJ whole genome shotgun (WGS) entry which is preliminary data.</text>
</comment>
<dbReference type="AlphaFoldDB" id="A0A553I5V5"/>
<sequence>MANPAIHLDGLGSTFDVLSRNEPNLGRVSMGIIKHKARAFVFTPWNPVYNGIEALLNKNYRKASRAASFQNHGLYSGLSLSFPLRLGGSDILKGFSSDFPKTGILSYSRAESRYASASGGPVVDSDGVVIAIHRGWSKHSSVEDPLSAGQFPDDASENAHAATFVSRAAQVTLVGLMKGPALTTREEKAINREGNA</sequence>
<name>A0A553I5V5_9PEZI</name>
<reference evidence="2" key="1">
    <citation type="submission" date="2019-06" db="EMBL/GenBank/DDBJ databases">
        <title>Draft genome sequence of the griseofulvin-producing fungus Xylaria cubensis strain G536.</title>
        <authorList>
            <person name="Mead M.E."/>
            <person name="Raja H.A."/>
            <person name="Steenwyk J.L."/>
            <person name="Knowles S.L."/>
            <person name="Oberlies N.H."/>
            <person name="Rokas A."/>
        </authorList>
    </citation>
    <scope>NUCLEOTIDE SEQUENCE [LARGE SCALE GENOMIC DNA]</scope>
    <source>
        <strain evidence="2">G536</strain>
    </source>
</reference>
<organism evidence="1 2">
    <name type="scientific">Xylaria flabelliformis</name>
    <dbReference type="NCBI Taxonomy" id="2512241"/>
    <lineage>
        <taxon>Eukaryota</taxon>
        <taxon>Fungi</taxon>
        <taxon>Dikarya</taxon>
        <taxon>Ascomycota</taxon>
        <taxon>Pezizomycotina</taxon>
        <taxon>Sordariomycetes</taxon>
        <taxon>Xylariomycetidae</taxon>
        <taxon>Xylariales</taxon>
        <taxon>Xylariaceae</taxon>
        <taxon>Xylaria</taxon>
    </lineage>
</organism>
<dbReference type="OrthoDB" id="4640501at2759"/>